<evidence type="ECO:0000256" key="2">
    <source>
        <dbReference type="SAM" id="SignalP"/>
    </source>
</evidence>
<dbReference type="InterPro" id="IPR007446">
    <property type="entry name" value="PilP"/>
</dbReference>
<organism evidence="3 4">
    <name type="scientific">Spectribacter hydrogenoxidans</name>
    <dbReference type="NCBI Taxonomy" id="3075608"/>
    <lineage>
        <taxon>Bacteria</taxon>
        <taxon>Pseudomonadati</taxon>
        <taxon>Pseudomonadota</taxon>
        <taxon>Gammaproteobacteria</taxon>
        <taxon>Salinisphaerales</taxon>
        <taxon>Salinisphaeraceae</taxon>
        <taxon>Spectribacter</taxon>
    </lineage>
</organism>
<dbReference type="PIRSF" id="PIRSF016481">
    <property type="entry name" value="Pilus_assembly_PilP"/>
    <property type="match status" value="1"/>
</dbReference>
<gene>
    <name evidence="3" type="ORF">RM532_07580</name>
</gene>
<keyword evidence="4" id="KW-1185">Reference proteome</keyword>
<dbReference type="RefSeq" id="WP_311652634.1">
    <property type="nucleotide sequence ID" value="NZ_JAVRIB010000006.1"/>
</dbReference>
<feature type="region of interest" description="Disordered" evidence="1">
    <location>
        <begin position="61"/>
        <end position="93"/>
    </location>
</feature>
<feature type="signal peptide" evidence="2">
    <location>
        <begin position="1"/>
        <end position="20"/>
    </location>
</feature>
<reference evidence="3 4" key="1">
    <citation type="submission" date="2023-09" db="EMBL/GenBank/DDBJ databases">
        <authorList>
            <person name="Rey-Velasco X."/>
        </authorList>
    </citation>
    <scope>NUCLEOTIDE SEQUENCE [LARGE SCALE GENOMIC DNA]</scope>
    <source>
        <strain evidence="3 4">W335</strain>
    </source>
</reference>
<keyword evidence="2" id="KW-0732">Signal</keyword>
<dbReference type="Gene3D" id="2.30.30.830">
    <property type="match status" value="1"/>
</dbReference>
<comment type="caution">
    <text evidence="3">The sequence shown here is derived from an EMBL/GenBank/DDBJ whole genome shotgun (WGS) entry which is preliminary data.</text>
</comment>
<dbReference type="Pfam" id="PF04351">
    <property type="entry name" value="PilP"/>
    <property type="match status" value="1"/>
</dbReference>
<evidence type="ECO:0000313" key="4">
    <source>
        <dbReference type="Proteomes" id="UP001251857"/>
    </source>
</evidence>
<dbReference type="Proteomes" id="UP001251857">
    <property type="component" value="Unassembled WGS sequence"/>
</dbReference>
<dbReference type="EMBL" id="JAVRIB010000006">
    <property type="protein sequence ID" value="MDT0634817.1"/>
    <property type="molecule type" value="Genomic_DNA"/>
</dbReference>
<protein>
    <submittedName>
        <fullName evidence="3">Pilus assembly protein PilP</fullName>
    </submittedName>
</protein>
<evidence type="ECO:0000256" key="1">
    <source>
        <dbReference type="SAM" id="MobiDB-lite"/>
    </source>
</evidence>
<proteinExistence type="predicted"/>
<sequence length="175" mass="19313">MIGRRAARLLILLGLAAAVAGCSEDMSDLRTYAAEIKARKSDDIEPIPQMRAYEPFAYRPDDRREPFVPFTEGTEQEQRRSNSGISPDFNRNREPLEEFPLDALRMAGTLKVAGTHYALVSAPDGVVHRVTVGNHMGKNFGEIVAIDKTGIRLVEIVPDGLGGYMKRDASIALEQ</sequence>
<name>A0ABU3BZS4_9GAMM</name>
<feature type="chain" id="PRO_5046785850" evidence="2">
    <location>
        <begin position="21"/>
        <end position="175"/>
    </location>
</feature>
<evidence type="ECO:0000313" key="3">
    <source>
        <dbReference type="EMBL" id="MDT0634817.1"/>
    </source>
</evidence>
<accession>A0ABU3BZS4</accession>
<dbReference type="PROSITE" id="PS51257">
    <property type="entry name" value="PROKAR_LIPOPROTEIN"/>
    <property type="match status" value="1"/>
</dbReference>